<dbReference type="InterPro" id="IPR050179">
    <property type="entry name" value="Trans_hexapeptide_repeat"/>
</dbReference>
<dbReference type="CDD" id="cd03360">
    <property type="entry name" value="LbH_AT_putative"/>
    <property type="match status" value="1"/>
</dbReference>
<dbReference type="PANTHER" id="PTHR43300">
    <property type="entry name" value="ACETYLTRANSFERASE"/>
    <property type="match status" value="1"/>
</dbReference>
<proteinExistence type="predicted"/>
<organism evidence="2">
    <name type="scientific">freshwater metagenome</name>
    <dbReference type="NCBI Taxonomy" id="449393"/>
    <lineage>
        <taxon>unclassified sequences</taxon>
        <taxon>metagenomes</taxon>
        <taxon>ecological metagenomes</taxon>
    </lineage>
</organism>
<dbReference type="EMBL" id="CAEZTU010000002">
    <property type="protein sequence ID" value="CAB4569513.1"/>
    <property type="molecule type" value="Genomic_DNA"/>
</dbReference>
<accession>A0A6J6E5G6</accession>
<dbReference type="Gene3D" id="3.40.50.20">
    <property type="match status" value="1"/>
</dbReference>
<reference evidence="2" key="1">
    <citation type="submission" date="2020-05" db="EMBL/GenBank/DDBJ databases">
        <authorList>
            <person name="Chiriac C."/>
            <person name="Salcher M."/>
            <person name="Ghai R."/>
            <person name="Kavagutti S V."/>
        </authorList>
    </citation>
    <scope>NUCLEOTIDE SEQUENCE</scope>
</reference>
<dbReference type="NCBIfam" id="TIGR03570">
    <property type="entry name" value="NeuD_NnaD"/>
    <property type="match status" value="1"/>
</dbReference>
<dbReference type="InterPro" id="IPR020019">
    <property type="entry name" value="AcTrfase_PglD-like"/>
</dbReference>
<evidence type="ECO:0000259" key="1">
    <source>
        <dbReference type="Pfam" id="PF17836"/>
    </source>
</evidence>
<evidence type="ECO:0000313" key="2">
    <source>
        <dbReference type="EMBL" id="CAB4569513.1"/>
    </source>
</evidence>
<sequence length="209" mass="22080">MTKQDIVLIGAGGHALSCIDVIEQAKNFKIAGLVGLKEEIGTVINGYKVIGSDSDLPQIVKDYKFALITVGQIRNADLRIKLFTEAIKVGFELPTITSPFSYISPSAQINKGTIVLHGAIINAGVKIGINCIINSCVLIEHGTEVSDHCHVSTGAILNGDTHIGARSFIGSGAILKQGISIGTDCQVGMGQLVTKNLDNLTKPTENTQL</sequence>
<dbReference type="AlphaFoldDB" id="A0A6J6E5G6"/>
<dbReference type="Gene3D" id="2.160.10.10">
    <property type="entry name" value="Hexapeptide repeat proteins"/>
    <property type="match status" value="1"/>
</dbReference>
<dbReference type="Pfam" id="PF17836">
    <property type="entry name" value="PglD_N"/>
    <property type="match status" value="1"/>
</dbReference>
<protein>
    <submittedName>
        <fullName evidence="2">Unannotated protein</fullName>
    </submittedName>
</protein>
<name>A0A6J6E5G6_9ZZZZ</name>
<feature type="domain" description="PglD N-terminal" evidence="1">
    <location>
        <begin position="5"/>
        <end position="75"/>
    </location>
</feature>
<dbReference type="SUPFAM" id="SSF51161">
    <property type="entry name" value="Trimeric LpxA-like enzymes"/>
    <property type="match status" value="1"/>
</dbReference>
<dbReference type="InterPro" id="IPR001451">
    <property type="entry name" value="Hexapep"/>
</dbReference>
<dbReference type="InterPro" id="IPR011004">
    <property type="entry name" value="Trimer_LpxA-like_sf"/>
</dbReference>
<dbReference type="Pfam" id="PF14602">
    <property type="entry name" value="Hexapep_2"/>
    <property type="match status" value="1"/>
</dbReference>
<gene>
    <name evidence="2" type="ORF">UFOPK1740_00100</name>
</gene>
<dbReference type="InterPro" id="IPR041561">
    <property type="entry name" value="PglD_N"/>
</dbReference>
<dbReference type="PANTHER" id="PTHR43300:SF7">
    <property type="entry name" value="UDP-N-ACETYLBACILLOSAMINE N-ACETYLTRANSFERASE"/>
    <property type="match status" value="1"/>
</dbReference>